<dbReference type="Proteomes" id="UP001595793">
    <property type="component" value="Unassembled WGS sequence"/>
</dbReference>
<gene>
    <name evidence="10" type="ORF">ACFOS1_13005</name>
</gene>
<evidence type="ECO:0000313" key="10">
    <source>
        <dbReference type="EMBL" id="MFC4028333.1"/>
    </source>
</evidence>
<feature type="signal peptide" evidence="8">
    <location>
        <begin position="1"/>
        <end position="23"/>
    </location>
</feature>
<dbReference type="InterPro" id="IPR036942">
    <property type="entry name" value="Beta-barrel_TonB_sf"/>
</dbReference>
<dbReference type="InterPro" id="IPR018247">
    <property type="entry name" value="EF_Hand_1_Ca_BS"/>
</dbReference>
<feature type="domain" description="TonB-dependent receptor plug" evidence="9">
    <location>
        <begin position="116"/>
        <end position="237"/>
    </location>
</feature>
<evidence type="ECO:0000259" key="9">
    <source>
        <dbReference type="Pfam" id="PF07715"/>
    </source>
</evidence>
<dbReference type="Pfam" id="PF13715">
    <property type="entry name" value="CarbopepD_reg_2"/>
    <property type="match status" value="1"/>
</dbReference>
<evidence type="ECO:0000256" key="2">
    <source>
        <dbReference type="ARBA" id="ARBA00022448"/>
    </source>
</evidence>
<keyword evidence="5 7" id="KW-0472">Membrane</keyword>
<keyword evidence="6 7" id="KW-0998">Cell outer membrane</keyword>
<dbReference type="InterPro" id="IPR039426">
    <property type="entry name" value="TonB-dep_rcpt-like"/>
</dbReference>
<name>A0ABV8HBG2_9FLAO</name>
<protein>
    <submittedName>
        <fullName evidence="10">SusC/RagA family TonB-linked outer membrane protein</fullName>
    </submittedName>
</protein>
<dbReference type="RefSeq" id="WP_290236490.1">
    <property type="nucleotide sequence ID" value="NZ_JAUFPZ010000002.1"/>
</dbReference>
<evidence type="ECO:0000256" key="4">
    <source>
        <dbReference type="ARBA" id="ARBA00022692"/>
    </source>
</evidence>
<reference evidence="11" key="1">
    <citation type="journal article" date="2019" name="Int. J. Syst. Evol. Microbiol.">
        <title>The Global Catalogue of Microorganisms (GCM) 10K type strain sequencing project: providing services to taxonomists for standard genome sequencing and annotation.</title>
        <authorList>
            <consortium name="The Broad Institute Genomics Platform"/>
            <consortium name="The Broad Institute Genome Sequencing Center for Infectious Disease"/>
            <person name="Wu L."/>
            <person name="Ma J."/>
        </authorList>
    </citation>
    <scope>NUCLEOTIDE SEQUENCE [LARGE SCALE GENOMIC DNA]</scope>
    <source>
        <strain evidence="11">CECT 9128</strain>
    </source>
</reference>
<evidence type="ECO:0000256" key="3">
    <source>
        <dbReference type="ARBA" id="ARBA00022452"/>
    </source>
</evidence>
<feature type="chain" id="PRO_5047106577" evidence="8">
    <location>
        <begin position="24"/>
        <end position="1020"/>
    </location>
</feature>
<comment type="similarity">
    <text evidence="7">Belongs to the TonB-dependent receptor family.</text>
</comment>
<comment type="subcellular location">
    <subcellularLocation>
        <location evidence="1 7">Cell outer membrane</location>
        <topology evidence="1 7">Multi-pass membrane protein</topology>
    </subcellularLocation>
</comment>
<evidence type="ECO:0000313" key="11">
    <source>
        <dbReference type="Proteomes" id="UP001595793"/>
    </source>
</evidence>
<sequence>MMKKNLSRMLTLLMVLVVQLSIAQEKSITGTVVDEDGLPLPGVNVIEKGTSNGVLTNFDGKYSISAPKGATLSFSYIGFGTKSIVVGSDTEVDVTMVVDASALDEVVVTGYGSTSKRNVTTAISQVDAEDAQRISVANISAALQGNSTGVQSTQASGAPGGEVRLRIRGATSINGSNSPLYIVDGVQIESGSTISDSYGGQQNSALSSISPSDIESIEVLKDAAAAAIYGSRASNGVVIITTKRGKSGKPKVSLSSYIGIQNPIEKYETMNYGQWLKFSDDYYQASEGSGYASSQYSGNESLAGASDAELSQYYNSVSNRGDSYTDAIYRDDAVVRNISASVSGGSEGTQYYLAGSSFDQEGVILGQDYHRDNYTMNLNQEITDKFKFNGGVTLTSEEQVMANGDNNIYGVLSNAVLESPGNGIFNEDGSYNSTTWQFSNPVQNALLDQGNLETFRILANAEFTYDFTDWLSFSSKYGLDNMDIDEKQYNPSTTAKGAGTNGYAYQRMARIRRFMTTQALNFDVDINDDIAFTGLLAGEYNGRKYNFVNAERTNFASPDLQEVSQGATVSGALGSYNESKLYSLISRASFNLYGKYIIEGSLRADGSSKFGENEKWGYFPSVSAGYILSEEEWFNSEAFNFVKLRASYGVTGNDTGIGSYDALAGVSSTPYAGTVGTAITDIGNSDVKWEVTNQLDLGFSLGLFNNVVSIEYDYFDKKTDDLLLEIPLAYSSGFSSFYGNVGEMTNKGHEVSLDVQIFDTQDFSWKSSLGFSTLKNKVTSLDGNSPFTRGFASRVQEGEELGAFYVLEADGLYQEGDEIPEALVADGVSTGDVKYVDQNGDGVINDADYIMGGSPWADFTASWTNNIKYKNFDLYFLWAWSEGNDVLNSTLQYTGSAANPVYGKFANQLNYWTPENTNTNIPRPNYATSAYNNYDSARLVEDGSFIKLRNVTLGYTLPNDVLGFASVRFYASADNLLMFTDYSGLDPEVNYSGDSAVTSGTDFLTQGGNKVYKFGVNINF</sequence>
<proteinExistence type="inferred from homology"/>
<dbReference type="PROSITE" id="PS00018">
    <property type="entry name" value="EF_HAND_1"/>
    <property type="match status" value="1"/>
</dbReference>
<dbReference type="Gene3D" id="2.170.130.10">
    <property type="entry name" value="TonB-dependent receptor, plug domain"/>
    <property type="match status" value="1"/>
</dbReference>
<keyword evidence="3 7" id="KW-1134">Transmembrane beta strand</keyword>
<dbReference type="NCBIfam" id="TIGR04056">
    <property type="entry name" value="OMP_RagA_SusC"/>
    <property type="match status" value="1"/>
</dbReference>
<dbReference type="InterPro" id="IPR023996">
    <property type="entry name" value="TonB-dep_OMP_SusC/RagA"/>
</dbReference>
<accession>A0ABV8HBG2</accession>
<dbReference type="InterPro" id="IPR023997">
    <property type="entry name" value="TonB-dep_OMP_SusC/RagA_CS"/>
</dbReference>
<organism evidence="10 11">
    <name type="scientific">Zunongwangia endophytica</name>
    <dbReference type="NCBI Taxonomy" id="1808945"/>
    <lineage>
        <taxon>Bacteria</taxon>
        <taxon>Pseudomonadati</taxon>
        <taxon>Bacteroidota</taxon>
        <taxon>Flavobacteriia</taxon>
        <taxon>Flavobacteriales</taxon>
        <taxon>Flavobacteriaceae</taxon>
        <taxon>Zunongwangia</taxon>
    </lineage>
</organism>
<keyword evidence="2 7" id="KW-0813">Transport</keyword>
<keyword evidence="8" id="KW-0732">Signal</keyword>
<dbReference type="Pfam" id="PF07715">
    <property type="entry name" value="Plug"/>
    <property type="match status" value="1"/>
</dbReference>
<keyword evidence="11" id="KW-1185">Reference proteome</keyword>
<dbReference type="InterPro" id="IPR037066">
    <property type="entry name" value="Plug_dom_sf"/>
</dbReference>
<evidence type="ECO:0000256" key="1">
    <source>
        <dbReference type="ARBA" id="ARBA00004571"/>
    </source>
</evidence>
<dbReference type="SUPFAM" id="SSF49464">
    <property type="entry name" value="Carboxypeptidase regulatory domain-like"/>
    <property type="match status" value="1"/>
</dbReference>
<keyword evidence="4 7" id="KW-0812">Transmembrane</keyword>
<dbReference type="Gene3D" id="2.40.170.20">
    <property type="entry name" value="TonB-dependent receptor, beta-barrel domain"/>
    <property type="match status" value="1"/>
</dbReference>
<dbReference type="PROSITE" id="PS52016">
    <property type="entry name" value="TONB_DEPENDENT_REC_3"/>
    <property type="match status" value="1"/>
</dbReference>
<evidence type="ECO:0000256" key="5">
    <source>
        <dbReference type="ARBA" id="ARBA00023136"/>
    </source>
</evidence>
<dbReference type="NCBIfam" id="TIGR04057">
    <property type="entry name" value="SusC_RagA_signa"/>
    <property type="match status" value="1"/>
</dbReference>
<evidence type="ECO:0000256" key="6">
    <source>
        <dbReference type="ARBA" id="ARBA00023237"/>
    </source>
</evidence>
<dbReference type="InterPro" id="IPR008969">
    <property type="entry name" value="CarboxyPept-like_regulatory"/>
</dbReference>
<dbReference type="EMBL" id="JBHSAS010000009">
    <property type="protein sequence ID" value="MFC4028333.1"/>
    <property type="molecule type" value="Genomic_DNA"/>
</dbReference>
<dbReference type="InterPro" id="IPR012910">
    <property type="entry name" value="Plug_dom"/>
</dbReference>
<dbReference type="SUPFAM" id="SSF56935">
    <property type="entry name" value="Porins"/>
    <property type="match status" value="1"/>
</dbReference>
<dbReference type="Gene3D" id="2.60.40.1120">
    <property type="entry name" value="Carboxypeptidase-like, regulatory domain"/>
    <property type="match status" value="1"/>
</dbReference>
<comment type="caution">
    <text evidence="10">The sequence shown here is derived from an EMBL/GenBank/DDBJ whole genome shotgun (WGS) entry which is preliminary data.</text>
</comment>
<evidence type="ECO:0000256" key="8">
    <source>
        <dbReference type="SAM" id="SignalP"/>
    </source>
</evidence>
<evidence type="ECO:0000256" key="7">
    <source>
        <dbReference type="PROSITE-ProRule" id="PRU01360"/>
    </source>
</evidence>